<dbReference type="AlphaFoldDB" id="A0A9P7AF88"/>
<accession>A0A9P7AF88</accession>
<proteinExistence type="predicted"/>
<keyword evidence="2" id="KW-1185">Reference proteome</keyword>
<gene>
    <name evidence="1" type="ORF">HD556DRAFT_1312143</name>
</gene>
<dbReference type="EMBL" id="JABBWE010000070">
    <property type="protein sequence ID" value="KAG1788185.1"/>
    <property type="molecule type" value="Genomic_DNA"/>
</dbReference>
<dbReference type="RefSeq" id="XP_041155458.1">
    <property type="nucleotide sequence ID" value="XM_041300623.1"/>
</dbReference>
<organism evidence="1 2">
    <name type="scientific">Suillus plorans</name>
    <dbReference type="NCBI Taxonomy" id="116603"/>
    <lineage>
        <taxon>Eukaryota</taxon>
        <taxon>Fungi</taxon>
        <taxon>Dikarya</taxon>
        <taxon>Basidiomycota</taxon>
        <taxon>Agaricomycotina</taxon>
        <taxon>Agaricomycetes</taxon>
        <taxon>Agaricomycetidae</taxon>
        <taxon>Boletales</taxon>
        <taxon>Suillineae</taxon>
        <taxon>Suillaceae</taxon>
        <taxon>Suillus</taxon>
    </lineage>
</organism>
<dbReference type="OrthoDB" id="10039611at2759"/>
<evidence type="ECO:0000313" key="1">
    <source>
        <dbReference type="EMBL" id="KAG1788185.1"/>
    </source>
</evidence>
<sequence>MASLHTAKALEQKPAHSRVLRERVHAFIADREDLPINIYGTWNESLLDKNEDLAQEIHMHLQATGKYVKAMDLVDFLDTPEMRKWSGITNRISLATAQRWMKKLEYRWTKDPKGQFVDGHERDDVVAYRQEVFLPAWAAIKEKTRNWSCHNIETDRDYP</sequence>
<reference evidence="1" key="1">
    <citation type="journal article" date="2020" name="New Phytol.">
        <title>Comparative genomics reveals dynamic genome evolution in host specialist ectomycorrhizal fungi.</title>
        <authorList>
            <person name="Lofgren L.A."/>
            <person name="Nguyen N.H."/>
            <person name="Vilgalys R."/>
            <person name="Ruytinx J."/>
            <person name="Liao H.L."/>
            <person name="Branco S."/>
            <person name="Kuo A."/>
            <person name="LaButti K."/>
            <person name="Lipzen A."/>
            <person name="Andreopoulos W."/>
            <person name="Pangilinan J."/>
            <person name="Riley R."/>
            <person name="Hundley H."/>
            <person name="Na H."/>
            <person name="Barry K."/>
            <person name="Grigoriev I.V."/>
            <person name="Stajich J.E."/>
            <person name="Kennedy P.G."/>
        </authorList>
    </citation>
    <scope>NUCLEOTIDE SEQUENCE</scope>
    <source>
        <strain evidence="1">S12</strain>
    </source>
</reference>
<name>A0A9P7AF88_9AGAM</name>
<dbReference type="GeneID" id="64594387"/>
<dbReference type="Proteomes" id="UP000719766">
    <property type="component" value="Unassembled WGS sequence"/>
</dbReference>
<protein>
    <submittedName>
        <fullName evidence="1">Uncharacterized protein</fullName>
    </submittedName>
</protein>
<evidence type="ECO:0000313" key="2">
    <source>
        <dbReference type="Proteomes" id="UP000719766"/>
    </source>
</evidence>
<comment type="caution">
    <text evidence="1">The sequence shown here is derived from an EMBL/GenBank/DDBJ whole genome shotgun (WGS) entry which is preliminary data.</text>
</comment>